<sequence>MSEGKLEKLRIVAYKDTKFSEEVDNGEFTTLLNPEKYKFQYRVEQNEDQAAGTSAAPIRFNKILPQTLELDFLFDRTGVIAGYEATENGVIDDVAHFKKVVYEYNGEKHKPNYLMITWGSLLFKGYLKEMDIEYKLFRPDGTPIRALATAKIGEFVEEELRTAQENNQSPDLTHYRVVKDGDKLPLMTYRIYGDSKYYLEVAKANGLTNFRKLKTGTELRFPPLQKQKE</sequence>
<dbReference type="EMBL" id="CP041253">
    <property type="protein sequence ID" value="QDH80419.1"/>
    <property type="molecule type" value="Genomic_DNA"/>
</dbReference>
<feature type="domain" description="Contractile injection system tube protein N-terminal" evidence="1">
    <location>
        <begin position="5"/>
        <end position="162"/>
    </location>
</feature>
<gene>
    <name evidence="2" type="ORF">FKX85_15770</name>
</gene>
<dbReference type="RefSeq" id="WP_141615653.1">
    <property type="nucleotide sequence ID" value="NZ_CP041253.1"/>
</dbReference>
<evidence type="ECO:0000313" key="2">
    <source>
        <dbReference type="EMBL" id="QDH80419.1"/>
    </source>
</evidence>
<proteinExistence type="predicted"/>
<evidence type="ECO:0000259" key="1">
    <source>
        <dbReference type="Pfam" id="PF19266"/>
    </source>
</evidence>
<dbReference type="KEGG" id="echi:FKX85_15770"/>
<keyword evidence="3" id="KW-1185">Reference proteome</keyword>
<dbReference type="AlphaFoldDB" id="A0A514CKS4"/>
<dbReference type="Pfam" id="PF19266">
    <property type="entry name" value="CIS_tube"/>
    <property type="match status" value="1"/>
</dbReference>
<dbReference type="InterPro" id="IPR045361">
    <property type="entry name" value="CIS_tube_prot_N"/>
</dbReference>
<organism evidence="2 3">
    <name type="scientific">Echinicola soli</name>
    <dbReference type="NCBI Taxonomy" id="2591634"/>
    <lineage>
        <taxon>Bacteria</taxon>
        <taxon>Pseudomonadati</taxon>
        <taxon>Bacteroidota</taxon>
        <taxon>Cytophagia</taxon>
        <taxon>Cytophagales</taxon>
        <taxon>Cyclobacteriaceae</taxon>
        <taxon>Echinicola</taxon>
    </lineage>
</organism>
<name>A0A514CKS4_9BACT</name>
<reference evidence="2 3" key="1">
    <citation type="submission" date="2019-06" db="EMBL/GenBank/DDBJ databases">
        <title>Echinicola alkalisoli sp. nov. isolated from saline soil.</title>
        <authorList>
            <person name="Sun J.-Q."/>
            <person name="Xu L."/>
        </authorList>
    </citation>
    <scope>NUCLEOTIDE SEQUENCE [LARGE SCALE GENOMIC DNA]</scope>
    <source>
        <strain evidence="2 3">LN3S3</strain>
    </source>
</reference>
<accession>A0A514CKS4</accession>
<dbReference type="Proteomes" id="UP000316614">
    <property type="component" value="Chromosome"/>
</dbReference>
<evidence type="ECO:0000313" key="3">
    <source>
        <dbReference type="Proteomes" id="UP000316614"/>
    </source>
</evidence>
<dbReference type="OrthoDB" id="9815939at2"/>
<protein>
    <submittedName>
        <fullName evidence="2">LysM peptidoglycan-binding domain-containing protein</fullName>
    </submittedName>
</protein>